<reference evidence="2 3" key="1">
    <citation type="submission" date="2022-07" db="EMBL/GenBank/DDBJ databases">
        <title>Methylomonas rivi sp. nov., Methylomonas rosea sp. nov., Methylomonas aureus sp. nov. and Methylomonas subterranea sp. nov., four novel methanotrophs isolated from a freshwater creek and the deep terrestrial subsurface.</title>
        <authorList>
            <person name="Abin C."/>
            <person name="Sankaranarayanan K."/>
            <person name="Garner C."/>
            <person name="Sindelar R."/>
            <person name="Kotary K."/>
            <person name="Garner R."/>
            <person name="Barclay S."/>
            <person name="Lawson P."/>
            <person name="Krumholz L."/>
        </authorList>
    </citation>
    <scope>NUCLEOTIDE SEQUENCE [LARGE SCALE GENOMIC DNA]</scope>
    <source>
        <strain evidence="2 3">WSC-6</strain>
    </source>
</reference>
<dbReference type="Proteomes" id="UP001524586">
    <property type="component" value="Unassembled WGS sequence"/>
</dbReference>
<sequence length="160" mass="16774">MGELLFIATTVFVAYVVYTAIGGHKDNPEETASQPAPPAPESNSSTEPEPAENAPPPPPAPVAAKPAAKTPAKAAAAKANKAAPSPKTKAAAATDSLKNPKTGEVAKLPGNYAFAKRWIKEALVEEGLLDKIYKNNELDDDTTAKIQAALQELKGLKKYQ</sequence>
<keyword evidence="3" id="KW-1185">Reference proteome</keyword>
<organism evidence="2 3">
    <name type="scientific">Methylomonas rivi</name>
    <dbReference type="NCBI Taxonomy" id="2952226"/>
    <lineage>
        <taxon>Bacteria</taxon>
        <taxon>Pseudomonadati</taxon>
        <taxon>Pseudomonadota</taxon>
        <taxon>Gammaproteobacteria</taxon>
        <taxon>Methylococcales</taxon>
        <taxon>Methylococcaceae</taxon>
        <taxon>Methylomonas</taxon>
    </lineage>
</organism>
<dbReference type="RefSeq" id="WP_256616651.1">
    <property type="nucleotide sequence ID" value="NZ_JANIBK010000137.1"/>
</dbReference>
<feature type="region of interest" description="Disordered" evidence="1">
    <location>
        <begin position="25"/>
        <end position="104"/>
    </location>
</feature>
<gene>
    <name evidence="2" type="ORF">NP596_17345</name>
</gene>
<protein>
    <submittedName>
        <fullName evidence="2">Uncharacterized protein</fullName>
    </submittedName>
</protein>
<proteinExistence type="predicted"/>
<dbReference type="EMBL" id="JANIBK010000137">
    <property type="protein sequence ID" value="MCQ8130227.1"/>
    <property type="molecule type" value="Genomic_DNA"/>
</dbReference>
<evidence type="ECO:0000313" key="3">
    <source>
        <dbReference type="Proteomes" id="UP001524586"/>
    </source>
</evidence>
<accession>A0ABT1U8V9</accession>
<comment type="caution">
    <text evidence="2">The sequence shown here is derived from an EMBL/GenBank/DDBJ whole genome shotgun (WGS) entry which is preliminary data.</text>
</comment>
<feature type="compositionally biased region" description="Low complexity" evidence="1">
    <location>
        <begin position="62"/>
        <end position="93"/>
    </location>
</feature>
<evidence type="ECO:0000256" key="1">
    <source>
        <dbReference type="SAM" id="MobiDB-lite"/>
    </source>
</evidence>
<evidence type="ECO:0000313" key="2">
    <source>
        <dbReference type="EMBL" id="MCQ8130227.1"/>
    </source>
</evidence>
<name>A0ABT1U8V9_9GAMM</name>